<dbReference type="AlphaFoldDB" id="A0A3D8QAC5"/>
<gene>
    <name evidence="1" type="ORF">BP6252_13278</name>
</gene>
<organism evidence="1 2">
    <name type="scientific">Coleophoma cylindrospora</name>
    <dbReference type="NCBI Taxonomy" id="1849047"/>
    <lineage>
        <taxon>Eukaryota</taxon>
        <taxon>Fungi</taxon>
        <taxon>Dikarya</taxon>
        <taxon>Ascomycota</taxon>
        <taxon>Pezizomycotina</taxon>
        <taxon>Leotiomycetes</taxon>
        <taxon>Helotiales</taxon>
        <taxon>Dermateaceae</taxon>
        <taxon>Coleophoma</taxon>
    </lineage>
</organism>
<proteinExistence type="predicted"/>
<accession>A0A3D8QAC5</accession>
<keyword evidence="2" id="KW-1185">Reference proteome</keyword>
<evidence type="ECO:0000313" key="1">
    <source>
        <dbReference type="EMBL" id="RDW58802.1"/>
    </source>
</evidence>
<dbReference type="OrthoDB" id="4745870at2759"/>
<protein>
    <submittedName>
        <fullName evidence="1">Uncharacterized protein</fullName>
    </submittedName>
</protein>
<sequence length="149" mass="17674">MFLRDGEVDFTDSEGQDWKMILVLLERERPSSKFSANMDTSKWVLETFKAELKEDHPMENVAWLLTFALESRELTQRILDSRELPRYDTPTSLAMRRSAFFFKWRQMIKDLSCDLKVFIEEELEQSPADAGWTKDRSLPYSNANILRWI</sequence>
<comment type="caution">
    <text evidence="1">The sequence shown here is derived from an EMBL/GenBank/DDBJ whole genome shotgun (WGS) entry which is preliminary data.</text>
</comment>
<dbReference type="EMBL" id="PDLM01000017">
    <property type="protein sequence ID" value="RDW58802.1"/>
    <property type="molecule type" value="Genomic_DNA"/>
</dbReference>
<name>A0A3D8QAC5_9HELO</name>
<reference evidence="1 2" key="1">
    <citation type="journal article" date="2018" name="IMA Fungus">
        <title>IMA Genome-F 9: Draft genome sequence of Annulohypoxylon stygium, Aspergillus mulundensis, Berkeleyomyces basicola (syn. Thielaviopsis basicola), Ceratocystis smalleyi, two Cercospora beticola strains, Coleophoma cylindrospora, Fusarium fracticaudum, Phialophora cf. hyalina, and Morchella septimelata.</title>
        <authorList>
            <person name="Wingfield B.D."/>
            <person name="Bills G.F."/>
            <person name="Dong Y."/>
            <person name="Huang W."/>
            <person name="Nel W.J."/>
            <person name="Swalarsk-Parry B.S."/>
            <person name="Vaghefi N."/>
            <person name="Wilken P.M."/>
            <person name="An Z."/>
            <person name="de Beer Z.W."/>
            <person name="De Vos L."/>
            <person name="Chen L."/>
            <person name="Duong T.A."/>
            <person name="Gao Y."/>
            <person name="Hammerbacher A."/>
            <person name="Kikkert J.R."/>
            <person name="Li Y."/>
            <person name="Li H."/>
            <person name="Li K."/>
            <person name="Li Q."/>
            <person name="Liu X."/>
            <person name="Ma X."/>
            <person name="Naidoo K."/>
            <person name="Pethybridge S.J."/>
            <person name="Sun J."/>
            <person name="Steenkamp E.T."/>
            <person name="van der Nest M.A."/>
            <person name="van Wyk S."/>
            <person name="Wingfield M.J."/>
            <person name="Xiong C."/>
            <person name="Yue Q."/>
            <person name="Zhang X."/>
        </authorList>
    </citation>
    <scope>NUCLEOTIDE SEQUENCE [LARGE SCALE GENOMIC DNA]</scope>
    <source>
        <strain evidence="1 2">BP6252</strain>
    </source>
</reference>
<dbReference type="Proteomes" id="UP000256645">
    <property type="component" value="Unassembled WGS sequence"/>
</dbReference>
<evidence type="ECO:0000313" key="2">
    <source>
        <dbReference type="Proteomes" id="UP000256645"/>
    </source>
</evidence>